<dbReference type="STRING" id="176090.SSIN_0773"/>
<proteinExistence type="predicted"/>
<organism evidence="5 6">
    <name type="scientific">Streptococcus sinensis</name>
    <dbReference type="NCBI Taxonomy" id="176090"/>
    <lineage>
        <taxon>Bacteria</taxon>
        <taxon>Bacillati</taxon>
        <taxon>Bacillota</taxon>
        <taxon>Bacilli</taxon>
        <taxon>Lactobacillales</taxon>
        <taxon>Streptococcaceae</taxon>
        <taxon>Streptococcus</taxon>
    </lineage>
</organism>
<name>A0A0A0DKH1_9STRE</name>
<evidence type="ECO:0000256" key="1">
    <source>
        <dbReference type="ARBA" id="ARBA00023015"/>
    </source>
</evidence>
<dbReference type="GO" id="GO:0003700">
    <property type="term" value="F:DNA-binding transcription factor activity"/>
    <property type="evidence" value="ECO:0007669"/>
    <property type="project" value="InterPro"/>
</dbReference>
<keyword evidence="2" id="KW-0238">DNA-binding</keyword>
<keyword evidence="1" id="KW-0805">Transcription regulation</keyword>
<dbReference type="InterPro" id="IPR011991">
    <property type="entry name" value="ArsR-like_HTH"/>
</dbReference>
<dbReference type="InterPro" id="IPR036390">
    <property type="entry name" value="WH_DNA-bd_sf"/>
</dbReference>
<feature type="domain" description="HTH marR-type" evidence="4">
    <location>
        <begin position="3"/>
        <end position="135"/>
    </location>
</feature>
<dbReference type="Proteomes" id="UP000030019">
    <property type="component" value="Unassembled WGS sequence"/>
</dbReference>
<keyword evidence="6" id="KW-1185">Reference proteome</keyword>
<dbReference type="PANTHER" id="PTHR42756">
    <property type="entry name" value="TRANSCRIPTIONAL REGULATOR, MARR"/>
    <property type="match status" value="1"/>
</dbReference>
<dbReference type="AlphaFoldDB" id="A0A0A0DKH1"/>
<dbReference type="PROSITE" id="PS01117">
    <property type="entry name" value="HTH_MARR_1"/>
    <property type="match status" value="1"/>
</dbReference>
<dbReference type="eggNOG" id="COG1846">
    <property type="taxonomic scope" value="Bacteria"/>
</dbReference>
<dbReference type="EMBL" id="JPEN01000054">
    <property type="protein sequence ID" value="KGM37452.1"/>
    <property type="molecule type" value="Genomic_DNA"/>
</dbReference>
<dbReference type="PROSITE" id="PS50995">
    <property type="entry name" value="HTH_MARR_2"/>
    <property type="match status" value="1"/>
</dbReference>
<accession>A0A0A0DKH1</accession>
<dbReference type="SUPFAM" id="SSF46785">
    <property type="entry name" value="Winged helix' DNA-binding domain"/>
    <property type="match status" value="1"/>
</dbReference>
<evidence type="ECO:0000256" key="2">
    <source>
        <dbReference type="ARBA" id="ARBA00023125"/>
    </source>
</evidence>
<evidence type="ECO:0000313" key="5">
    <source>
        <dbReference type="EMBL" id="KGM37452.1"/>
    </source>
</evidence>
<comment type="caution">
    <text evidence="5">The sequence shown here is derived from an EMBL/GenBank/DDBJ whole genome shotgun (WGS) entry which is preliminary data.</text>
</comment>
<dbReference type="RefSeq" id="WP_037615985.1">
    <property type="nucleotide sequence ID" value="NZ_JPEN01000054.1"/>
</dbReference>
<sequence>MDYRQLFRQMGFISRQAMMKMNQEASQYELDNNLFLILTRIVEHPAIHQSQLAELVQIDKTTLSRSLRKLEERGLIVKKTKAQNKKFKELYPTTSALKVYDKLIGFEDRYIQTKLHQLTSSELFQLEHILSKIQHSQLENYNIH</sequence>
<dbReference type="PATRIC" id="fig|176090.4.peg.766"/>
<dbReference type="PANTHER" id="PTHR42756:SF2">
    <property type="entry name" value="MARR FAMILY REGULATORY PROTEIN"/>
    <property type="match status" value="1"/>
</dbReference>
<reference evidence="5 6" key="1">
    <citation type="submission" date="2014-06" db="EMBL/GenBank/DDBJ databases">
        <authorList>
            <person name="Teng J.L."/>
            <person name="Huang Y."/>
            <person name="Tse H."/>
            <person name="Lau S.K."/>
            <person name="Woo P.C."/>
        </authorList>
    </citation>
    <scope>NUCLEOTIDE SEQUENCE [LARGE SCALE GENOMIC DNA]</scope>
    <source>
        <strain evidence="5 6">HKU4</strain>
    </source>
</reference>
<gene>
    <name evidence="5" type="ORF">SSIN_0773</name>
</gene>
<dbReference type="GO" id="GO:0003677">
    <property type="term" value="F:DNA binding"/>
    <property type="evidence" value="ECO:0007669"/>
    <property type="project" value="UniProtKB-KW"/>
</dbReference>
<keyword evidence="3" id="KW-0804">Transcription</keyword>
<dbReference type="Pfam" id="PF01047">
    <property type="entry name" value="MarR"/>
    <property type="match status" value="1"/>
</dbReference>
<dbReference type="InterPro" id="IPR023187">
    <property type="entry name" value="Tscrpt_reg_MarR-type_CS"/>
</dbReference>
<dbReference type="CDD" id="cd00090">
    <property type="entry name" value="HTH_ARSR"/>
    <property type="match status" value="1"/>
</dbReference>
<dbReference type="PRINTS" id="PR00598">
    <property type="entry name" value="HTHMARR"/>
</dbReference>
<evidence type="ECO:0000259" key="4">
    <source>
        <dbReference type="PROSITE" id="PS50995"/>
    </source>
</evidence>
<protein>
    <submittedName>
        <fullName evidence="5">Transcriptional regulator, MarR family</fullName>
    </submittedName>
</protein>
<dbReference type="SMART" id="SM00347">
    <property type="entry name" value="HTH_MARR"/>
    <property type="match status" value="1"/>
</dbReference>
<evidence type="ECO:0000256" key="3">
    <source>
        <dbReference type="ARBA" id="ARBA00023163"/>
    </source>
</evidence>
<evidence type="ECO:0000313" key="6">
    <source>
        <dbReference type="Proteomes" id="UP000030019"/>
    </source>
</evidence>
<dbReference type="InterPro" id="IPR036388">
    <property type="entry name" value="WH-like_DNA-bd_sf"/>
</dbReference>
<dbReference type="InterPro" id="IPR000835">
    <property type="entry name" value="HTH_MarR-typ"/>
</dbReference>
<dbReference type="Gene3D" id="1.10.10.10">
    <property type="entry name" value="Winged helix-like DNA-binding domain superfamily/Winged helix DNA-binding domain"/>
    <property type="match status" value="1"/>
</dbReference>